<sequence length="335" mass="37994">MSAPVATFQTNNQSCSVKEIPLKCGTLWAMGQQEAIQRLSISKKGLFSKTAKMELVSDFSARAARIAAAYAEFYLELGEDGKPEKKGRFYWMGLAAFASKQVKCGLDYIPSEPYLTALVPLPFQVPYKIGKNGLGMGNFWLFQDIFVWHWFYKKYPCQFTECSPTRNAQSVEAQVAVNINSLPWAREALPVLKNLALTPYVEKGFNRIKECEEVTDPVIKRDLQMSSLLAIADHEQRKILQPLIYEGYMFKKVLTTQAALEGAPLVPLRVASFSSACDVKAEALRVQMTKGDLFNESDRMEFIKKIADQYHKLMGDKKDYMEQEIETISTWKNTQ</sequence>
<accession>A0A1H1WKH3</accession>
<evidence type="ECO:0000313" key="2">
    <source>
        <dbReference type="Proteomes" id="UP000198481"/>
    </source>
</evidence>
<dbReference type="RefSeq" id="WP_092276083.1">
    <property type="nucleotide sequence ID" value="NZ_LT629762.1"/>
</dbReference>
<dbReference type="Proteomes" id="UP000198481">
    <property type="component" value="Chromosome I"/>
</dbReference>
<dbReference type="AlphaFoldDB" id="A0A1H1WKH3"/>
<reference evidence="1 2" key="1">
    <citation type="submission" date="2016-10" db="EMBL/GenBank/DDBJ databases">
        <authorList>
            <person name="de Groot N.N."/>
        </authorList>
    </citation>
    <scope>NUCLEOTIDE SEQUENCE [LARGE SCALE GENOMIC DNA]</scope>
    <source>
        <strain evidence="1 2">LMG 26867</strain>
    </source>
</reference>
<protein>
    <submittedName>
        <fullName evidence="1">Uncharacterized protein</fullName>
    </submittedName>
</protein>
<dbReference type="EMBL" id="LT629762">
    <property type="protein sequence ID" value="SDS97807.1"/>
    <property type="molecule type" value="Genomic_DNA"/>
</dbReference>
<name>A0A1H1WKH3_9PSED</name>
<gene>
    <name evidence="1" type="ORF">SAMN05216222_2776</name>
</gene>
<dbReference type="Pfam" id="PF10720">
    <property type="entry name" value="DUF2515"/>
    <property type="match status" value="1"/>
</dbReference>
<proteinExistence type="predicted"/>
<evidence type="ECO:0000313" key="1">
    <source>
        <dbReference type="EMBL" id="SDS97807.1"/>
    </source>
</evidence>
<organism evidence="1 2">
    <name type="scientific">Pseudomonas prosekii</name>
    <dbReference type="NCBI Taxonomy" id="1148509"/>
    <lineage>
        <taxon>Bacteria</taxon>
        <taxon>Pseudomonadati</taxon>
        <taxon>Pseudomonadota</taxon>
        <taxon>Gammaproteobacteria</taxon>
        <taxon>Pseudomonadales</taxon>
        <taxon>Pseudomonadaceae</taxon>
        <taxon>Pseudomonas</taxon>
    </lineage>
</organism>
<dbReference type="STRING" id="1148509.SAMN05216222_2776"/>
<dbReference type="InterPro" id="IPR019658">
    <property type="entry name" value="DUF2515"/>
</dbReference>